<name>A0A7J0F5W2_9ERIC</name>
<dbReference type="Pfam" id="PF07765">
    <property type="entry name" value="KIP1"/>
    <property type="match status" value="1"/>
</dbReference>
<evidence type="ECO:0000259" key="4">
    <source>
        <dbReference type="PROSITE" id="PS51774"/>
    </source>
</evidence>
<reference evidence="5 6" key="1">
    <citation type="submission" date="2019-07" db="EMBL/GenBank/DDBJ databases">
        <title>De Novo Assembly of kiwifruit Actinidia rufa.</title>
        <authorList>
            <person name="Sugita-Konishi S."/>
            <person name="Sato K."/>
            <person name="Mori E."/>
            <person name="Abe Y."/>
            <person name="Kisaki G."/>
            <person name="Hamano K."/>
            <person name="Suezawa K."/>
            <person name="Otani M."/>
            <person name="Fukuda T."/>
            <person name="Manabe T."/>
            <person name="Gomi K."/>
            <person name="Tabuchi M."/>
            <person name="Akimitsu K."/>
            <person name="Kataoka I."/>
        </authorList>
    </citation>
    <scope>NUCLEOTIDE SEQUENCE [LARGE SCALE GENOMIC DNA]</scope>
    <source>
        <strain evidence="6">cv. Fuchu</strain>
    </source>
</reference>
<evidence type="ECO:0000256" key="1">
    <source>
        <dbReference type="ARBA" id="ARBA00023054"/>
    </source>
</evidence>
<feature type="compositionally biased region" description="Basic and acidic residues" evidence="3">
    <location>
        <begin position="612"/>
        <end position="628"/>
    </location>
</feature>
<keyword evidence="1 2" id="KW-0175">Coiled coil</keyword>
<accession>A0A7J0F5W2</accession>
<dbReference type="OrthoDB" id="616075at2759"/>
<feature type="coiled-coil region" evidence="2">
    <location>
        <begin position="413"/>
        <end position="503"/>
    </location>
</feature>
<keyword evidence="5" id="KW-0418">Kinase</keyword>
<feature type="domain" description="NAB" evidence="4">
    <location>
        <begin position="65"/>
        <end position="152"/>
    </location>
</feature>
<evidence type="ECO:0000256" key="3">
    <source>
        <dbReference type="SAM" id="MobiDB-lite"/>
    </source>
</evidence>
<dbReference type="InterPro" id="IPR056889">
    <property type="entry name" value="NET2A-D/KIP1-like_C"/>
</dbReference>
<dbReference type="Pfam" id="PF24918">
    <property type="entry name" value="NET2A_C"/>
    <property type="match status" value="1"/>
</dbReference>
<sequence length="994" mass="113948">MSHGGHHFGDPTSRISPQRELVVLEEDLELIRDVGLREIDVFEAEKLLLHLGELFLRGIDLSEDERDLLGDERCSCEAKGLDKVKGGKEFHVNDIEEKVQSTLKLLEEDGDSFAKRAEMYYKKRPELINFVEESYRAYRALAERYDHISKELQNANNTIASVFPEQVQFAMEDDDDFASPKILKNILQPHPTNNVPMVPKLPSRDLKSLLTSASKKLGAKKSSKETSTNKTPQKSGLRKSEALEEIDKLQKEILALQTTKEFVKNSYESGLNRFWEIENRITELQERVFSLQDEFHVGKIIEDDEARTLMAEAALKSCEEALTQLQEKQEKLTKEARAEFKRVEDAREKVKSLKKKYLPDQHGEENKPNNKDESVKARESPKDSNPEEKQEMESLRMKIKEHFMVGIKGSLTMTELAEKVDELASKVINLETSVSSQTALIDRLKTETDDLQAQIRTLEGDKTTLIDGKNTLTVRLREMEEKLSVLQDLNQNVENQNNNLQIHFTGAHCSLDQLSEKLHGVKSDEEVEYMETLEEEDREESSDEVNTPKELGKHEKKPSPGDGSVKAAKLEELMGDDNNEKILTVSVNDLGKKEEEKVCHLTSNTDAGSVSEKQEDPKSLDKVDKHSLNTEPPEETEEKYDEPNWQQMLLNGLEDREKILLTEYTSILRNYKDVKKKLGDVEQKNRDSLFEMTVQIRDLKSAIGKRDEEIQSLREKLSQNKDLKEVNGSISTLLDDRNVKPEATEESMVNRAVEVPKEDEDVKLVLIGQHQSVLSPIEEKFRMHIDALLDENLDFWLRFSTSFHQIQKFKTGFQDLEAEISKLKEKDKSNQEGSTKAPDIKSDLRPIYKHLREIQTELTHWIEQSVLLKEELQRRFTSLCSIQEEITEALKDGAEEEEMKFTTHEAAKFQGEVLNMKQENKKVRVELQVGLDHVTALQNDIEKTLEMLNDEFELSGQRGSRVAGQEFLYGLSFSERNRRKSPFSPVCIIGSTMS</sequence>
<dbReference type="GO" id="GO:0016301">
    <property type="term" value="F:kinase activity"/>
    <property type="evidence" value="ECO:0007669"/>
    <property type="project" value="UniProtKB-KW"/>
</dbReference>
<evidence type="ECO:0000313" key="5">
    <source>
        <dbReference type="EMBL" id="GFY94084.1"/>
    </source>
</evidence>
<dbReference type="InterPro" id="IPR011684">
    <property type="entry name" value="NAB"/>
</dbReference>
<dbReference type="EMBL" id="BJWL01000009">
    <property type="protein sequence ID" value="GFY94084.1"/>
    <property type="molecule type" value="Genomic_DNA"/>
</dbReference>
<evidence type="ECO:0000313" key="6">
    <source>
        <dbReference type="Proteomes" id="UP000585474"/>
    </source>
</evidence>
<dbReference type="Proteomes" id="UP000585474">
    <property type="component" value="Unassembled WGS sequence"/>
</dbReference>
<dbReference type="InterPro" id="IPR056888">
    <property type="entry name" value="NET2A-D/KIP1-like_dom"/>
</dbReference>
<protein>
    <submittedName>
        <fullName evidence="5">Kinase interacting (KIP1-like) family protein</fullName>
    </submittedName>
</protein>
<dbReference type="SUPFAM" id="SSF90257">
    <property type="entry name" value="Myosin rod fragments"/>
    <property type="match status" value="1"/>
</dbReference>
<keyword evidence="6" id="KW-1185">Reference proteome</keyword>
<gene>
    <name evidence="5" type="ORF">Acr_09g0005300</name>
</gene>
<organism evidence="5 6">
    <name type="scientific">Actinidia rufa</name>
    <dbReference type="NCBI Taxonomy" id="165716"/>
    <lineage>
        <taxon>Eukaryota</taxon>
        <taxon>Viridiplantae</taxon>
        <taxon>Streptophyta</taxon>
        <taxon>Embryophyta</taxon>
        <taxon>Tracheophyta</taxon>
        <taxon>Spermatophyta</taxon>
        <taxon>Magnoliopsida</taxon>
        <taxon>eudicotyledons</taxon>
        <taxon>Gunneridae</taxon>
        <taxon>Pentapetalae</taxon>
        <taxon>asterids</taxon>
        <taxon>Ericales</taxon>
        <taxon>Actinidiaceae</taxon>
        <taxon>Actinidia</taxon>
    </lineage>
</organism>
<feature type="region of interest" description="Disordered" evidence="3">
    <location>
        <begin position="600"/>
        <end position="641"/>
    </location>
</feature>
<feature type="region of interest" description="Disordered" evidence="3">
    <location>
        <begin position="352"/>
        <end position="392"/>
    </location>
</feature>
<feature type="region of interest" description="Disordered" evidence="3">
    <location>
        <begin position="215"/>
        <end position="241"/>
    </location>
</feature>
<feature type="compositionally biased region" description="Basic and acidic residues" evidence="3">
    <location>
        <begin position="546"/>
        <end position="559"/>
    </location>
</feature>
<dbReference type="AlphaFoldDB" id="A0A7J0F5W2"/>
<dbReference type="Pfam" id="PF25014">
    <property type="entry name" value="NET2A"/>
    <property type="match status" value="1"/>
</dbReference>
<dbReference type="PANTHER" id="PTHR31631">
    <property type="entry name" value="PROTEIN NETWORKED 2D"/>
    <property type="match status" value="1"/>
</dbReference>
<comment type="caution">
    <text evidence="5">The sequence shown here is derived from an EMBL/GenBank/DDBJ whole genome shotgun (WGS) entry which is preliminary data.</text>
</comment>
<proteinExistence type="predicted"/>
<keyword evidence="5" id="KW-0808">Transferase</keyword>
<dbReference type="PANTHER" id="PTHR31631:SF0">
    <property type="entry name" value="PROTEIN NETWORKED 2D"/>
    <property type="match status" value="1"/>
</dbReference>
<evidence type="ECO:0000256" key="2">
    <source>
        <dbReference type="SAM" id="Coils"/>
    </source>
</evidence>
<feature type="region of interest" description="Disordered" evidence="3">
    <location>
        <begin position="522"/>
        <end position="565"/>
    </location>
</feature>
<dbReference type="GO" id="GO:0003779">
    <property type="term" value="F:actin binding"/>
    <property type="evidence" value="ECO:0007669"/>
    <property type="project" value="InterPro"/>
</dbReference>
<feature type="compositionally biased region" description="Acidic residues" evidence="3">
    <location>
        <begin position="525"/>
        <end position="543"/>
    </location>
</feature>
<dbReference type="PROSITE" id="PS51774">
    <property type="entry name" value="NAB"/>
    <property type="match status" value="1"/>
</dbReference>